<dbReference type="GO" id="GO:0006538">
    <property type="term" value="P:L-glutamate catabolic process"/>
    <property type="evidence" value="ECO:0007669"/>
    <property type="project" value="InterPro"/>
</dbReference>
<protein>
    <submittedName>
        <fullName evidence="3">NAD-glutamate dehydrogenase</fullName>
    </submittedName>
</protein>
<dbReference type="GO" id="GO:0004069">
    <property type="term" value="F:L-aspartate:2-oxoglutarate aminotransferase activity"/>
    <property type="evidence" value="ECO:0007669"/>
    <property type="project" value="InterPro"/>
</dbReference>
<dbReference type="Proteomes" id="UP000655868">
    <property type="component" value="Unassembled WGS sequence"/>
</dbReference>
<feature type="domain" description="NAD-specific glutamate dehydrogenase C-terminal" evidence="2">
    <location>
        <begin position="719"/>
        <end position="887"/>
    </location>
</feature>
<dbReference type="InterPro" id="IPR028971">
    <property type="entry name" value="NAD-GDH_cat"/>
</dbReference>
<dbReference type="PANTHER" id="PTHR43403:SF1">
    <property type="entry name" value="NAD-SPECIFIC GLUTAMATE DEHYDROGENASE"/>
    <property type="match status" value="1"/>
</dbReference>
<dbReference type="InterPro" id="IPR046346">
    <property type="entry name" value="Aminoacid_DH-like_N_sf"/>
</dbReference>
<dbReference type="Gene3D" id="3.40.50.720">
    <property type="entry name" value="NAD(P)-binding Rossmann-like Domain"/>
    <property type="match status" value="1"/>
</dbReference>
<evidence type="ECO:0000313" key="3">
    <source>
        <dbReference type="EMBL" id="MBJ8338664.1"/>
    </source>
</evidence>
<dbReference type="Pfam" id="PF21078">
    <property type="entry name" value="GDH_HM3"/>
    <property type="match status" value="1"/>
</dbReference>
<dbReference type="AlphaFoldDB" id="A0A934NNW0"/>
<dbReference type="Pfam" id="PF05088">
    <property type="entry name" value="Bac_GDH_CD"/>
    <property type="match status" value="1"/>
</dbReference>
<dbReference type="SUPFAM" id="SSF53223">
    <property type="entry name" value="Aminoacid dehydrogenase-like, N-terminal domain"/>
    <property type="match status" value="1"/>
</dbReference>
<dbReference type="SUPFAM" id="SSF51735">
    <property type="entry name" value="NAD(P)-binding Rossmann-fold domains"/>
    <property type="match status" value="1"/>
</dbReference>
<name>A0A934NNW0_9NOCA</name>
<accession>A0A934NNW0</accession>
<sequence length="893" mass="96109">MTSLGTSTALATRDDERIAAALAGIAPQMWFTTDSFGTRAVFVWPGEPMLLADVCAMFESFGLRLAAHRKLETTSETGQAHEFDFGILTVPAPVLDLIADACAASAAGRWRIDQYARLVATAGIGWRDALLVRAACRFLEQTKLGLSQAYVIESLVRNPEFVRAIIALFHARLDPATALTDDSVARSAVATLVEQAATLDEDRIRRALAAFVLSVLRTNWFQTDAAGRPKSYASFKIDSAQLTARDAVVPYREIFVHSDIVEGVHLRSGAVARGGLRWSDRADDYRTEVLGLMKTQSVKNAPIVPMGAKGAFVLRSADTSAADGYRVFIQGLLDVTDNIVDGSVVHPRDTVCRDGDDAYLVVAADKGTAKFSDLANSIAAEYNFWLGDGFASGGSAGYDHKAMGITARGAWLSVRRHFAESGRNVDTDDFTVVGIGDMSGDVFGNGMLLSRKINLVGAFDHRHIFLDPNPDAEVSFGERMRLFALPTSSWGDYDAAKISSGGGVFSRSAKSIVLTDEVRTRLGITASQCSPDELIRALLRAPVDLLWNGGIGTYIRAATESDIDAQDPANDRVRVSAAELRCGVIGEGGNLGLTQQARVDYALGGGRINADFIDNAAGVATSDLEVNLKIALDTGVRSGAFTKASRNALLEGVSDDVARRVLEDSSNQILAISLAAAQASYLLERHIRLIGNLTAEGGIDPTVEGLPSKAELKKRAESGRGLTRPEIAILLAQSKNLVSQELLASTVPDDELFADRLTAYFPTPVAEAAPDLIAAHPLRREIVATAIADELLNRVGPGTIFRMQERLGVSTAQVALAYAAVRGILDLDAVWLDCVQREVDEGQRAQALLEIRELVEHLTSWLLRSRRDNATPQVSIEQFAGSVRKLIELTRSA</sequence>
<evidence type="ECO:0000259" key="1">
    <source>
        <dbReference type="Pfam" id="PF05088"/>
    </source>
</evidence>
<dbReference type="InterPro" id="IPR048381">
    <property type="entry name" value="GDH_C"/>
</dbReference>
<dbReference type="PANTHER" id="PTHR43403">
    <property type="entry name" value="NAD-SPECIFIC GLUTAMATE DEHYDROGENASE"/>
    <property type="match status" value="1"/>
</dbReference>
<dbReference type="InterPro" id="IPR036291">
    <property type="entry name" value="NAD(P)-bd_dom_sf"/>
</dbReference>
<dbReference type="GO" id="GO:0004352">
    <property type="term" value="F:glutamate dehydrogenase (NAD+) activity"/>
    <property type="evidence" value="ECO:0007669"/>
    <property type="project" value="InterPro"/>
</dbReference>
<proteinExistence type="predicted"/>
<dbReference type="EMBL" id="JAEMNV010000002">
    <property type="protein sequence ID" value="MBJ8338664.1"/>
    <property type="molecule type" value="Genomic_DNA"/>
</dbReference>
<gene>
    <name evidence="3" type="ORF">JGU71_07185</name>
</gene>
<dbReference type="InterPro" id="IPR049056">
    <property type="entry name" value="NAD_Glu_DH_HM3"/>
</dbReference>
<organism evidence="3 4">
    <name type="scientific">Antrihabitans stalagmiti</name>
    <dbReference type="NCBI Taxonomy" id="2799499"/>
    <lineage>
        <taxon>Bacteria</taxon>
        <taxon>Bacillati</taxon>
        <taxon>Actinomycetota</taxon>
        <taxon>Actinomycetes</taxon>
        <taxon>Mycobacteriales</taxon>
        <taxon>Nocardiaceae</taxon>
        <taxon>Antrihabitans</taxon>
    </lineage>
</organism>
<keyword evidence="4" id="KW-1185">Reference proteome</keyword>
<evidence type="ECO:0000313" key="4">
    <source>
        <dbReference type="Proteomes" id="UP000655868"/>
    </source>
</evidence>
<dbReference type="InterPro" id="IPR007780">
    <property type="entry name" value="NAD_Glu_DH_bac"/>
</dbReference>
<comment type="caution">
    <text evidence="3">The sequence shown here is derived from an EMBL/GenBank/DDBJ whole genome shotgun (WGS) entry which is preliminary data.</text>
</comment>
<reference evidence="3" key="1">
    <citation type="submission" date="2020-12" db="EMBL/GenBank/DDBJ databases">
        <title>Antrihabitans popcorni sp. nov. and Antrihabitans auranticaus sp. nov., isolated from a larva cave.</title>
        <authorList>
            <person name="Lee S.D."/>
            <person name="Kim I.S."/>
        </authorList>
    </citation>
    <scope>NUCLEOTIDE SEQUENCE</scope>
    <source>
        <strain evidence="3">YC3-6</strain>
    </source>
</reference>
<dbReference type="Pfam" id="PF21074">
    <property type="entry name" value="GDH_C"/>
    <property type="match status" value="1"/>
</dbReference>
<feature type="domain" description="NAD-glutamate dehydrogenase catalytic" evidence="1">
    <location>
        <begin position="190"/>
        <end position="674"/>
    </location>
</feature>
<evidence type="ECO:0000259" key="2">
    <source>
        <dbReference type="Pfam" id="PF21074"/>
    </source>
</evidence>
<dbReference type="RefSeq" id="WP_199703328.1">
    <property type="nucleotide sequence ID" value="NZ_JAEMNV010000002.1"/>
</dbReference>